<name>A0A174VF23_9CLOT</name>
<dbReference type="InterPro" id="IPR057359">
    <property type="entry name" value="YfjL_N"/>
</dbReference>
<evidence type="ECO:0000259" key="2">
    <source>
        <dbReference type="Pfam" id="PF24911"/>
    </source>
</evidence>
<reference evidence="4 5" key="1">
    <citation type="submission" date="2016-06" db="EMBL/GenBank/DDBJ databases">
        <authorList>
            <person name="Kjaerup R.B."/>
            <person name="Dalgaard T.S."/>
            <person name="Juul-Madsen H.R."/>
        </authorList>
    </citation>
    <scope>NUCLEOTIDE SEQUENCE [LARGE SCALE GENOMIC DNA]</scope>
    <source>
        <strain evidence="4 5">373-A1</strain>
    </source>
</reference>
<keyword evidence="1" id="KW-1133">Transmembrane helix</keyword>
<evidence type="ECO:0000256" key="1">
    <source>
        <dbReference type="SAM" id="Phobius"/>
    </source>
</evidence>
<dbReference type="InterPro" id="IPR056905">
    <property type="entry name" value="YfjL_C"/>
</dbReference>
<evidence type="ECO:0000313" key="4">
    <source>
        <dbReference type="EMBL" id="OBY09390.1"/>
    </source>
</evidence>
<dbReference type="EMBL" id="MAPZ01000033">
    <property type="protein sequence ID" value="OBY09390.1"/>
    <property type="molecule type" value="Genomic_DNA"/>
</dbReference>
<accession>A0A174VF23</accession>
<protein>
    <submittedName>
        <fullName evidence="4">Uncharacterized protein</fullName>
    </submittedName>
</protein>
<sequence>MKVKFNLKKIIYFVILVGILALLLSIYNAFNSNPVSKRIAKNKLNKYIEENYSERDFIIKDVRYNFKFSEYYGRVISQEEGLDYNITLSKNGDIIDLYKENGFIEDVELINRFNKKVEEDFKEGLKDKVSFNKDGNKNDYLFVYFNIIQGKYKDRDIQYSKELDDKFLIQLNLYDEMDGDYRDRFVDLASEIIKYAESNGYRGLSEISISTYINDVEYSILVKRDEFSKSRKELYNNIVKGGYDVNTNSKGEVKFKYIEKEEKK</sequence>
<keyword evidence="1" id="KW-0472">Membrane</keyword>
<dbReference type="Proteomes" id="UP000092714">
    <property type="component" value="Unassembled WGS sequence"/>
</dbReference>
<feature type="domain" description="YfjL-like N-terminal" evidence="3">
    <location>
        <begin position="8"/>
        <end position="90"/>
    </location>
</feature>
<dbReference type="AlphaFoldDB" id="A0A174VF23"/>
<dbReference type="OrthoDB" id="1953272at2"/>
<keyword evidence="1" id="KW-0812">Transmembrane</keyword>
<organism evidence="4 5">
    <name type="scientific">Clostridium paraputrificum</name>
    <dbReference type="NCBI Taxonomy" id="29363"/>
    <lineage>
        <taxon>Bacteria</taxon>
        <taxon>Bacillati</taxon>
        <taxon>Bacillota</taxon>
        <taxon>Clostridia</taxon>
        <taxon>Eubacteriales</taxon>
        <taxon>Clostridiaceae</taxon>
        <taxon>Clostridium</taxon>
    </lineage>
</organism>
<evidence type="ECO:0000259" key="3">
    <source>
        <dbReference type="Pfam" id="PF25425"/>
    </source>
</evidence>
<dbReference type="Pfam" id="PF25425">
    <property type="entry name" value="YfjL_N"/>
    <property type="match status" value="1"/>
</dbReference>
<gene>
    <name evidence="4" type="ORF">CP373A1_15800</name>
</gene>
<evidence type="ECO:0000313" key="5">
    <source>
        <dbReference type="Proteomes" id="UP000092714"/>
    </source>
</evidence>
<feature type="transmembrane region" description="Helical" evidence="1">
    <location>
        <begin position="12"/>
        <end position="30"/>
    </location>
</feature>
<keyword evidence="5" id="KW-1185">Reference proteome</keyword>
<proteinExistence type="predicted"/>
<feature type="domain" description="YfjL-like C-terminal" evidence="2">
    <location>
        <begin position="120"/>
        <end position="237"/>
    </location>
</feature>
<comment type="caution">
    <text evidence="4">The sequence shown here is derived from an EMBL/GenBank/DDBJ whole genome shotgun (WGS) entry which is preliminary data.</text>
</comment>
<dbReference type="RefSeq" id="WP_055184356.1">
    <property type="nucleotide sequence ID" value="NZ_CABJAZ010000002.1"/>
</dbReference>
<dbReference type="eggNOG" id="ENOG5032CZ7">
    <property type="taxonomic scope" value="Bacteria"/>
</dbReference>
<dbReference type="Pfam" id="PF24911">
    <property type="entry name" value="YfjL_C"/>
    <property type="match status" value="1"/>
</dbReference>